<evidence type="ECO:0000259" key="2">
    <source>
        <dbReference type="PROSITE" id="PS50228"/>
    </source>
</evidence>
<gene>
    <name evidence="3" type="ORF">TSUD_227770</name>
</gene>
<dbReference type="InterPro" id="IPR000922">
    <property type="entry name" value="Lectin_gal-bd_dom"/>
</dbReference>
<dbReference type="OrthoDB" id="1100386at2759"/>
<dbReference type="InterPro" id="IPR043159">
    <property type="entry name" value="Lectin_gal-bd_sf"/>
</dbReference>
<evidence type="ECO:0000313" key="4">
    <source>
        <dbReference type="Proteomes" id="UP000242715"/>
    </source>
</evidence>
<dbReference type="GO" id="GO:0030246">
    <property type="term" value="F:carbohydrate binding"/>
    <property type="evidence" value="ECO:0007669"/>
    <property type="project" value="InterPro"/>
</dbReference>
<evidence type="ECO:0000256" key="1">
    <source>
        <dbReference type="SAM" id="MobiDB-lite"/>
    </source>
</evidence>
<dbReference type="EMBL" id="DF973243">
    <property type="protein sequence ID" value="GAU22241.1"/>
    <property type="molecule type" value="Genomic_DNA"/>
</dbReference>
<reference evidence="4" key="1">
    <citation type="journal article" date="2017" name="Front. Plant Sci.">
        <title>Climate Clever Clovers: New Paradigm to Reduce the Environmental Footprint of Ruminants by Breeding Low Methanogenic Forages Utilizing Haplotype Variation.</title>
        <authorList>
            <person name="Kaur P."/>
            <person name="Appels R."/>
            <person name="Bayer P.E."/>
            <person name="Keeble-Gagnere G."/>
            <person name="Wang J."/>
            <person name="Hirakawa H."/>
            <person name="Shirasawa K."/>
            <person name="Vercoe P."/>
            <person name="Stefanova K."/>
            <person name="Durmic Z."/>
            <person name="Nichols P."/>
            <person name="Revell C."/>
            <person name="Isobe S.N."/>
            <person name="Edwards D."/>
            <person name="Erskine W."/>
        </authorList>
    </citation>
    <scope>NUCLEOTIDE SEQUENCE [LARGE SCALE GENOMIC DNA]</scope>
    <source>
        <strain evidence="4">cv. Daliak</strain>
    </source>
</reference>
<accession>A0A2Z6LSM8</accession>
<proteinExistence type="predicted"/>
<feature type="region of interest" description="Disordered" evidence="1">
    <location>
        <begin position="124"/>
        <end position="151"/>
    </location>
</feature>
<evidence type="ECO:0000313" key="3">
    <source>
        <dbReference type="EMBL" id="GAU22241.1"/>
    </source>
</evidence>
<dbReference type="PROSITE" id="PS50228">
    <property type="entry name" value="SUEL_LECTIN"/>
    <property type="match status" value="1"/>
</dbReference>
<protein>
    <recommendedName>
        <fullName evidence="2">SUEL-type lectin domain-containing protein</fullName>
    </recommendedName>
</protein>
<dbReference type="AlphaFoldDB" id="A0A2Z6LSM8"/>
<organism evidence="3 4">
    <name type="scientific">Trifolium subterraneum</name>
    <name type="common">Subterranean clover</name>
    <dbReference type="NCBI Taxonomy" id="3900"/>
    <lineage>
        <taxon>Eukaryota</taxon>
        <taxon>Viridiplantae</taxon>
        <taxon>Streptophyta</taxon>
        <taxon>Embryophyta</taxon>
        <taxon>Tracheophyta</taxon>
        <taxon>Spermatophyta</taxon>
        <taxon>Magnoliopsida</taxon>
        <taxon>eudicotyledons</taxon>
        <taxon>Gunneridae</taxon>
        <taxon>Pentapetalae</taxon>
        <taxon>rosids</taxon>
        <taxon>fabids</taxon>
        <taxon>Fabales</taxon>
        <taxon>Fabaceae</taxon>
        <taxon>Papilionoideae</taxon>
        <taxon>50 kb inversion clade</taxon>
        <taxon>NPAAA clade</taxon>
        <taxon>Hologalegina</taxon>
        <taxon>IRL clade</taxon>
        <taxon>Trifolieae</taxon>
        <taxon>Trifolium</taxon>
    </lineage>
</organism>
<feature type="domain" description="SUEL-type lectin" evidence="2">
    <location>
        <begin position="23"/>
        <end position="109"/>
    </location>
</feature>
<name>A0A2Z6LSM8_TRISU</name>
<dbReference type="CDD" id="cd22842">
    <property type="entry name" value="Gal_Rha_Lectin_BGal"/>
    <property type="match status" value="1"/>
</dbReference>
<keyword evidence="4" id="KW-1185">Reference proteome</keyword>
<sequence length="151" mass="16236">MGGGSPVNVSVQTITVGSICGYGVDGTNIEFKCPDGKVFSKVEFASYGDSKGKCGSFVRGEWFAQDSTSIIQNLCIGEQTCHTHVGGTEFNLNMVGSDGSRLAVQLVCDWYDPKISKEQRMKNIQEEIDNEIANQKGPGEGDPYNGFGPPE</sequence>
<dbReference type="Pfam" id="PF02140">
    <property type="entry name" value="SUEL_Lectin"/>
    <property type="match status" value="1"/>
</dbReference>
<dbReference type="Gene3D" id="2.60.120.740">
    <property type="match status" value="1"/>
</dbReference>
<dbReference type="Proteomes" id="UP000242715">
    <property type="component" value="Unassembled WGS sequence"/>
</dbReference>